<protein>
    <submittedName>
        <fullName evidence="1">Uncharacterized protein</fullName>
    </submittedName>
</protein>
<dbReference type="Proteomes" id="UP000001476">
    <property type="component" value="Plasmid pEubeli2"/>
</dbReference>
<accession>C4Z7R2</accession>
<evidence type="ECO:0000313" key="2">
    <source>
        <dbReference type="Proteomes" id="UP000001476"/>
    </source>
</evidence>
<proteinExistence type="predicted"/>
<geneLocation type="plasmid" evidence="2">
    <name>pEubeli2</name>
</geneLocation>
<keyword evidence="1" id="KW-0614">Plasmid</keyword>
<sequence>MYKNISIHPHLYCTIVINYYCNKLRKWLRRYGKTDKMQKNMCRGMNSF</sequence>
<dbReference type="KEGG" id="eel:EUBELI_20195"/>
<name>C4Z7R2_LACE2</name>
<gene>
    <name evidence="1" type="ordered locus">EUBELI_20195</name>
</gene>
<keyword evidence="2" id="KW-1185">Reference proteome</keyword>
<organism evidence="1 2">
    <name type="scientific">Lachnospira eligens (strain ATCC 27750 / DSM 3376 / VPI C15-48 / C15-B4)</name>
    <name type="common">Eubacterium eligens</name>
    <dbReference type="NCBI Taxonomy" id="515620"/>
    <lineage>
        <taxon>Bacteria</taxon>
        <taxon>Bacillati</taxon>
        <taxon>Bacillota</taxon>
        <taxon>Clostridia</taxon>
        <taxon>Lachnospirales</taxon>
        <taxon>Lachnospiraceae</taxon>
        <taxon>Lachnospira</taxon>
    </lineage>
</organism>
<evidence type="ECO:0000313" key="1">
    <source>
        <dbReference type="EMBL" id="ACR73340.1"/>
    </source>
</evidence>
<reference evidence="1 2" key="1">
    <citation type="journal article" date="2009" name="Proc. Natl. Acad. Sci. U.S.A.">
        <title>Characterizing a model human gut microbiota composed of members of its two dominant bacterial phyla.</title>
        <authorList>
            <person name="Mahowald M.A."/>
            <person name="Rey F.E."/>
            <person name="Seedorf H."/>
            <person name="Turnbaugh P.J."/>
            <person name="Fulton R.S."/>
            <person name="Wollam A."/>
            <person name="Shah N."/>
            <person name="Wang C."/>
            <person name="Magrini V."/>
            <person name="Wilson R.K."/>
            <person name="Cantarel B.L."/>
            <person name="Coutinho P.M."/>
            <person name="Henrissat B."/>
            <person name="Crock L.W."/>
            <person name="Russell A."/>
            <person name="Verberkmoes N.C."/>
            <person name="Hettich R.L."/>
            <person name="Gordon J.I."/>
        </authorList>
    </citation>
    <scope>NUCLEOTIDE SEQUENCE [LARGE SCALE GENOMIC DNA]</scope>
    <source>
        <strain evidence="2">ATCC 27750 / DSM 3376 / VPI C15-48 / C15-B4</strain>
        <plasmid evidence="1">unnamed</plasmid>
    </source>
</reference>
<dbReference type="HOGENOM" id="CLU_3152926_0_0_9"/>
<dbReference type="EMBL" id="CP001106">
    <property type="protein sequence ID" value="ACR73340.1"/>
    <property type="molecule type" value="Genomic_DNA"/>
</dbReference>
<dbReference type="AlphaFoldDB" id="C4Z7R2"/>